<evidence type="ECO:0000313" key="2">
    <source>
        <dbReference type="Proteomes" id="UP000051735"/>
    </source>
</evidence>
<keyword evidence="2" id="KW-1185">Reference proteome</keyword>
<accession>A0ABR5PTL6</accession>
<name>A0ABR5PTL6_9LACO</name>
<dbReference type="EMBL" id="AZGN01000001">
    <property type="protein sequence ID" value="KRM34719.1"/>
    <property type="molecule type" value="Genomic_DNA"/>
</dbReference>
<protein>
    <submittedName>
        <fullName evidence="1">Uncharacterized protein</fullName>
    </submittedName>
</protein>
<sequence>MFNADDNSKIKQKIWKDPSRKLSHEYTSINNFIKDYKYDYTEAQIHGDLSANDVNYVSVSRIN</sequence>
<comment type="caution">
    <text evidence="1">The sequence shown here is derived from an EMBL/GenBank/DDBJ whole genome shotgun (WGS) entry which is preliminary data.</text>
</comment>
<dbReference type="Proteomes" id="UP000051735">
    <property type="component" value="Unassembled WGS sequence"/>
</dbReference>
<organism evidence="1 2">
    <name type="scientific">Lactobacillus intestinalis DSM 6629</name>
    <dbReference type="NCBI Taxonomy" id="1423761"/>
    <lineage>
        <taxon>Bacteria</taxon>
        <taxon>Bacillati</taxon>
        <taxon>Bacillota</taxon>
        <taxon>Bacilli</taxon>
        <taxon>Lactobacillales</taxon>
        <taxon>Lactobacillaceae</taxon>
        <taxon>Lactobacillus</taxon>
    </lineage>
</organism>
<gene>
    <name evidence="1" type="ORF">FC44_GL000763</name>
</gene>
<evidence type="ECO:0000313" key="1">
    <source>
        <dbReference type="EMBL" id="KRM34719.1"/>
    </source>
</evidence>
<reference evidence="1 2" key="1">
    <citation type="journal article" date="2015" name="Genome Announc.">
        <title>Expanding the biotechnology potential of lactobacilli through comparative genomics of 213 strains and associated genera.</title>
        <authorList>
            <person name="Sun Z."/>
            <person name="Harris H.M."/>
            <person name="McCann A."/>
            <person name="Guo C."/>
            <person name="Argimon S."/>
            <person name="Zhang W."/>
            <person name="Yang X."/>
            <person name="Jeffery I.B."/>
            <person name="Cooney J.C."/>
            <person name="Kagawa T.F."/>
            <person name="Liu W."/>
            <person name="Song Y."/>
            <person name="Salvetti E."/>
            <person name="Wrobel A."/>
            <person name="Rasinkangas P."/>
            <person name="Parkhill J."/>
            <person name="Rea M.C."/>
            <person name="O'Sullivan O."/>
            <person name="Ritari J."/>
            <person name="Douillard F.P."/>
            <person name="Paul Ross R."/>
            <person name="Yang R."/>
            <person name="Briner A.E."/>
            <person name="Felis G.E."/>
            <person name="de Vos W.M."/>
            <person name="Barrangou R."/>
            <person name="Klaenhammer T.R."/>
            <person name="Caufield P.W."/>
            <person name="Cui Y."/>
            <person name="Zhang H."/>
            <person name="O'Toole P.W."/>
        </authorList>
    </citation>
    <scope>NUCLEOTIDE SEQUENCE [LARGE SCALE GENOMIC DNA]</scope>
    <source>
        <strain evidence="1 2">DSM 6629</strain>
    </source>
</reference>
<proteinExistence type="predicted"/>